<evidence type="ECO:0000256" key="1">
    <source>
        <dbReference type="SAM" id="MobiDB-lite"/>
    </source>
</evidence>
<dbReference type="OrthoDB" id="3209367at2759"/>
<reference evidence="2 3" key="1">
    <citation type="submission" date="2014-04" db="EMBL/GenBank/DDBJ databases">
        <authorList>
            <consortium name="DOE Joint Genome Institute"/>
            <person name="Kuo A."/>
            <person name="Zuccaro A."/>
            <person name="Kohler A."/>
            <person name="Nagy L.G."/>
            <person name="Floudas D."/>
            <person name="Copeland A."/>
            <person name="Barry K.W."/>
            <person name="Cichocki N."/>
            <person name="Veneault-Fourrey C."/>
            <person name="LaButti K."/>
            <person name="Lindquist E.A."/>
            <person name="Lipzen A."/>
            <person name="Lundell T."/>
            <person name="Morin E."/>
            <person name="Murat C."/>
            <person name="Sun H."/>
            <person name="Tunlid A."/>
            <person name="Henrissat B."/>
            <person name="Grigoriev I.V."/>
            <person name="Hibbett D.S."/>
            <person name="Martin F."/>
            <person name="Nordberg H.P."/>
            <person name="Cantor M.N."/>
            <person name="Hua S.X."/>
        </authorList>
    </citation>
    <scope>NUCLEOTIDE SEQUENCE [LARGE SCALE GENOMIC DNA]</scope>
    <source>
        <strain evidence="2 3">MAFF 305830</strain>
    </source>
</reference>
<accession>A0A0C3BJH1</accession>
<feature type="region of interest" description="Disordered" evidence="1">
    <location>
        <begin position="27"/>
        <end position="218"/>
    </location>
</feature>
<feature type="compositionally biased region" description="Polar residues" evidence="1">
    <location>
        <begin position="27"/>
        <end position="45"/>
    </location>
</feature>
<proteinExistence type="predicted"/>
<feature type="compositionally biased region" description="Low complexity" evidence="1">
    <location>
        <begin position="175"/>
        <end position="196"/>
    </location>
</feature>
<feature type="compositionally biased region" description="Polar residues" evidence="1">
    <location>
        <begin position="87"/>
        <end position="101"/>
    </location>
</feature>
<sequence length="564" mass="58323">MSAPVSNPNSNTFRAEPFVNLTAELVSNGTGASGSNSRRASQVFSTADAGERDEQDELMEDEDGDEERRNSGIPPSSMLSTFRRRTSSTAGNNNQNDSGRVSISSSSGHHAHAISDIQRASIASTTSSASSARRSSYDPNEPGVLEKIHTGQGKSKRKPISVQQWKHMTTFKIRPPTATEAASSSASATNTSVPTPISVDPFQQYSPPPLSTGSDHHHRKMEADTGFVFIPDSNSANAIPAAPPIPRAVPIVMPPATLTSASASQSPPKPSRKRARREEPNDPNIQIFYHDDAAPAVVPVIKRTGSLDTPPTPPPPHHHPPLDPLDPLAPDMSTPAKVPTPPVISAAAAPRATSPIVAAPVVAPAALTTQPTTSSVKYDPTEQVFILSDLEPLERGGPPPKKWAPVYREMKTIGGGSWHATTWNSEGEPSVPIAPPPGFIPGLLHTGGMGFGASAGSALQGLSALSSLALGGSGLVGSATPTLGASGSLAAPKRVKKVKSDVSLNAGLAGGAVVPATSGGRKKPAGTGAKRVKKGITEASTPAVMEPPLVAITRAISDTEMADA</sequence>
<organism evidence="2 3">
    <name type="scientific">Serendipita vermifera MAFF 305830</name>
    <dbReference type="NCBI Taxonomy" id="933852"/>
    <lineage>
        <taxon>Eukaryota</taxon>
        <taxon>Fungi</taxon>
        <taxon>Dikarya</taxon>
        <taxon>Basidiomycota</taxon>
        <taxon>Agaricomycotina</taxon>
        <taxon>Agaricomycetes</taxon>
        <taxon>Sebacinales</taxon>
        <taxon>Serendipitaceae</taxon>
        <taxon>Serendipita</taxon>
    </lineage>
</organism>
<reference evidence="3" key="2">
    <citation type="submission" date="2015-01" db="EMBL/GenBank/DDBJ databases">
        <title>Evolutionary Origins and Diversification of the Mycorrhizal Mutualists.</title>
        <authorList>
            <consortium name="DOE Joint Genome Institute"/>
            <consortium name="Mycorrhizal Genomics Consortium"/>
            <person name="Kohler A."/>
            <person name="Kuo A."/>
            <person name="Nagy L.G."/>
            <person name="Floudas D."/>
            <person name="Copeland A."/>
            <person name="Barry K.W."/>
            <person name="Cichocki N."/>
            <person name="Veneault-Fourrey C."/>
            <person name="LaButti K."/>
            <person name="Lindquist E.A."/>
            <person name="Lipzen A."/>
            <person name="Lundell T."/>
            <person name="Morin E."/>
            <person name="Murat C."/>
            <person name="Riley R."/>
            <person name="Ohm R."/>
            <person name="Sun H."/>
            <person name="Tunlid A."/>
            <person name="Henrissat B."/>
            <person name="Grigoriev I.V."/>
            <person name="Hibbett D.S."/>
            <person name="Martin F."/>
        </authorList>
    </citation>
    <scope>NUCLEOTIDE SEQUENCE [LARGE SCALE GENOMIC DNA]</scope>
    <source>
        <strain evidence="3">MAFF 305830</strain>
    </source>
</reference>
<protein>
    <submittedName>
        <fullName evidence="2">Uncharacterized protein</fullName>
    </submittedName>
</protein>
<feature type="compositionally biased region" description="Low complexity" evidence="1">
    <location>
        <begin position="119"/>
        <end position="134"/>
    </location>
</feature>
<dbReference type="Proteomes" id="UP000054097">
    <property type="component" value="Unassembled WGS sequence"/>
</dbReference>
<gene>
    <name evidence="2" type="ORF">M408DRAFT_20553</name>
</gene>
<name>A0A0C3BJH1_SERVB</name>
<dbReference type="EMBL" id="KN824280">
    <property type="protein sequence ID" value="KIM32234.1"/>
    <property type="molecule type" value="Genomic_DNA"/>
</dbReference>
<feature type="region of interest" description="Disordered" evidence="1">
    <location>
        <begin position="303"/>
        <end position="335"/>
    </location>
</feature>
<feature type="region of interest" description="Disordered" evidence="1">
    <location>
        <begin position="258"/>
        <end position="287"/>
    </location>
</feature>
<evidence type="ECO:0000313" key="2">
    <source>
        <dbReference type="EMBL" id="KIM32234.1"/>
    </source>
</evidence>
<evidence type="ECO:0000313" key="3">
    <source>
        <dbReference type="Proteomes" id="UP000054097"/>
    </source>
</evidence>
<feature type="compositionally biased region" description="Acidic residues" evidence="1">
    <location>
        <begin position="51"/>
        <end position="65"/>
    </location>
</feature>
<dbReference type="AlphaFoldDB" id="A0A0C3BJH1"/>
<dbReference type="HOGENOM" id="CLU_483260_0_0_1"/>
<keyword evidence="3" id="KW-1185">Reference proteome</keyword>